<keyword evidence="8" id="KW-1185">Reference proteome</keyword>
<feature type="transmembrane region" description="Helical" evidence="5">
    <location>
        <begin position="227"/>
        <end position="248"/>
    </location>
</feature>
<accession>A0A6G9IDS3</accession>
<dbReference type="PANTHER" id="PTHR23508">
    <property type="entry name" value="CARBOXYLIC ACID TRANSPORTER PROTEIN HOMOLOG"/>
    <property type="match status" value="1"/>
</dbReference>
<feature type="domain" description="Major facilitator superfamily (MFS) profile" evidence="6">
    <location>
        <begin position="1"/>
        <end position="405"/>
    </location>
</feature>
<feature type="transmembrane region" description="Helical" evidence="5">
    <location>
        <begin position="292"/>
        <end position="312"/>
    </location>
</feature>
<feature type="transmembrane region" description="Helical" evidence="5">
    <location>
        <begin position="260"/>
        <end position="280"/>
    </location>
</feature>
<feature type="transmembrane region" description="Helical" evidence="5">
    <location>
        <begin position="161"/>
        <end position="180"/>
    </location>
</feature>
<dbReference type="InterPro" id="IPR020846">
    <property type="entry name" value="MFS_dom"/>
</dbReference>
<dbReference type="InterPro" id="IPR036259">
    <property type="entry name" value="MFS_trans_sf"/>
</dbReference>
<evidence type="ECO:0000313" key="8">
    <source>
        <dbReference type="Proteomes" id="UP000501168"/>
    </source>
</evidence>
<dbReference type="Gene3D" id="1.20.1250.20">
    <property type="entry name" value="MFS general substrate transporter like domains"/>
    <property type="match status" value="2"/>
</dbReference>
<evidence type="ECO:0000259" key="6">
    <source>
        <dbReference type="PROSITE" id="PS50850"/>
    </source>
</evidence>
<keyword evidence="2 5" id="KW-0812">Transmembrane</keyword>
<evidence type="ECO:0000256" key="5">
    <source>
        <dbReference type="SAM" id="Phobius"/>
    </source>
</evidence>
<feature type="transmembrane region" description="Helical" evidence="5">
    <location>
        <begin position="351"/>
        <end position="375"/>
    </location>
</feature>
<feature type="transmembrane region" description="Helical" evidence="5">
    <location>
        <begin position="381"/>
        <end position="400"/>
    </location>
</feature>
<reference evidence="7 8" key="1">
    <citation type="submission" date="2020-03" db="EMBL/GenBank/DDBJ databases">
        <title>Complete genome sequence of Orbus sp. IPMB12 (BCRC 80908).</title>
        <authorList>
            <person name="Lo W.-S."/>
            <person name="Chang T.-H."/>
            <person name="Kuo C.-H."/>
        </authorList>
    </citation>
    <scope>NUCLEOTIDE SEQUENCE [LARGE SCALE GENOMIC DNA]</scope>
    <source>
        <strain evidence="7 8">IPMB12</strain>
    </source>
</reference>
<name>A0A6G9IDS3_9GAMM</name>
<sequence>MLVVTTMAILMNSIDRLILPTLMPAIMEEFNLTTIEAGFLNSLSFIGTFLGALILGFFSDYIGSGYKRCYSWVIAVAIEIGAGVATAFCKTLGAFQALRIVMGFGSGGSEPINVALIGEWWQKENRGFAIGLHHTGFPLGQFVGPVLIGGVIALTASWRDVFLFIPLLGVPIIIIQLIIATPKKQKKVYDWIKDNGMTVPIDETPVAKPTFKETLFSGLNCLKNRNCLLAIILFFGFIWAEMGIATFLTVHLTQEVGLDLATAAVISGASGLTGWIGQIFWGHYSDMKGRKICLGVIIVGWIAAAIACNFIVSVATGWIILVGWGLFRNSPFPVIYAFLIDSAPKAAASGMGLMIGIALGSAGFLVAPIAGWIIADFGFTTHYMVITAALLLSCIPLFLMKETVKQVA</sequence>
<keyword evidence="3 5" id="KW-1133">Transmembrane helix</keyword>
<dbReference type="InterPro" id="IPR005829">
    <property type="entry name" value="Sugar_transporter_CS"/>
</dbReference>
<dbReference type="SUPFAM" id="SSF103473">
    <property type="entry name" value="MFS general substrate transporter"/>
    <property type="match status" value="1"/>
</dbReference>
<dbReference type="KEGG" id="orb:IPMB12_04010"/>
<dbReference type="PANTHER" id="PTHR23508:SF10">
    <property type="entry name" value="CARBOXYLIC ACID TRANSPORTER PROTEIN HOMOLOG"/>
    <property type="match status" value="1"/>
</dbReference>
<keyword evidence="4 5" id="KW-0472">Membrane</keyword>
<evidence type="ECO:0000256" key="1">
    <source>
        <dbReference type="ARBA" id="ARBA00004141"/>
    </source>
</evidence>
<proteinExistence type="predicted"/>
<evidence type="ECO:0000256" key="3">
    <source>
        <dbReference type="ARBA" id="ARBA00022989"/>
    </source>
</evidence>
<organism evidence="7 8">
    <name type="scientific">Zophobihabitans entericus</name>
    <dbReference type="NCBI Taxonomy" id="1635327"/>
    <lineage>
        <taxon>Bacteria</taxon>
        <taxon>Pseudomonadati</taxon>
        <taxon>Pseudomonadota</taxon>
        <taxon>Gammaproteobacteria</taxon>
        <taxon>Orbales</taxon>
        <taxon>Orbaceae</taxon>
        <taxon>Zophobihabitans</taxon>
    </lineage>
</organism>
<protein>
    <submittedName>
        <fullName evidence="7">MFS transporter</fullName>
    </submittedName>
</protein>
<feature type="transmembrane region" description="Helical" evidence="5">
    <location>
        <begin position="318"/>
        <end position="339"/>
    </location>
</feature>
<dbReference type="Pfam" id="PF07690">
    <property type="entry name" value="MFS_1"/>
    <property type="match status" value="1"/>
</dbReference>
<evidence type="ECO:0000313" key="7">
    <source>
        <dbReference type="EMBL" id="QIQ22386.1"/>
    </source>
</evidence>
<dbReference type="GO" id="GO:0005886">
    <property type="term" value="C:plasma membrane"/>
    <property type="evidence" value="ECO:0007669"/>
    <property type="project" value="TreeGrafter"/>
</dbReference>
<gene>
    <name evidence="7" type="ORF">IPMB12_04010</name>
</gene>
<feature type="transmembrane region" description="Helical" evidence="5">
    <location>
        <begin position="39"/>
        <end position="58"/>
    </location>
</feature>
<feature type="transmembrane region" description="Helical" evidence="5">
    <location>
        <begin position="70"/>
        <end position="89"/>
    </location>
</feature>
<dbReference type="EMBL" id="CP050253">
    <property type="protein sequence ID" value="QIQ22386.1"/>
    <property type="molecule type" value="Genomic_DNA"/>
</dbReference>
<dbReference type="InParanoid" id="A0A6G9IDS3"/>
<dbReference type="AlphaFoldDB" id="A0A6G9IDS3"/>
<comment type="subcellular location">
    <subcellularLocation>
        <location evidence="1">Membrane</location>
        <topology evidence="1">Multi-pass membrane protein</topology>
    </subcellularLocation>
</comment>
<dbReference type="GO" id="GO:0046943">
    <property type="term" value="F:carboxylic acid transmembrane transporter activity"/>
    <property type="evidence" value="ECO:0007669"/>
    <property type="project" value="TreeGrafter"/>
</dbReference>
<dbReference type="Proteomes" id="UP000501168">
    <property type="component" value="Chromosome"/>
</dbReference>
<evidence type="ECO:0000256" key="2">
    <source>
        <dbReference type="ARBA" id="ARBA00022692"/>
    </source>
</evidence>
<evidence type="ECO:0000256" key="4">
    <source>
        <dbReference type="ARBA" id="ARBA00023136"/>
    </source>
</evidence>
<dbReference type="PROSITE" id="PS00217">
    <property type="entry name" value="SUGAR_TRANSPORT_2"/>
    <property type="match status" value="1"/>
</dbReference>
<feature type="transmembrane region" description="Helical" evidence="5">
    <location>
        <begin position="136"/>
        <end position="155"/>
    </location>
</feature>
<dbReference type="InterPro" id="IPR011701">
    <property type="entry name" value="MFS"/>
</dbReference>
<dbReference type="PROSITE" id="PS50850">
    <property type="entry name" value="MFS"/>
    <property type="match status" value="1"/>
</dbReference>